<keyword evidence="1" id="KW-0808">Transferase</keyword>
<organism evidence="4 5">
    <name type="scientific">Zarconia navalis LEGE 11467</name>
    <dbReference type="NCBI Taxonomy" id="1828826"/>
    <lineage>
        <taxon>Bacteria</taxon>
        <taxon>Bacillati</taxon>
        <taxon>Cyanobacteriota</taxon>
        <taxon>Cyanophyceae</taxon>
        <taxon>Oscillatoriophycideae</taxon>
        <taxon>Oscillatoriales</taxon>
        <taxon>Oscillatoriales incertae sedis</taxon>
        <taxon>Zarconia</taxon>
        <taxon>Zarconia navalis</taxon>
    </lineage>
</organism>
<protein>
    <submittedName>
        <fullName evidence="4">GNAT family N-acetyltransferase</fullName>
    </submittedName>
</protein>
<reference evidence="4" key="1">
    <citation type="submission" date="2020-10" db="EMBL/GenBank/DDBJ databases">
        <authorList>
            <person name="Castelo-Branco R."/>
            <person name="Eusebio N."/>
            <person name="Adriana R."/>
            <person name="Vieira A."/>
            <person name="Brugerolle De Fraissinette N."/>
            <person name="Rezende De Castro R."/>
            <person name="Schneider M.P."/>
            <person name="Vasconcelos V."/>
            <person name="Leao P.N."/>
        </authorList>
    </citation>
    <scope>NUCLEOTIDE SEQUENCE</scope>
    <source>
        <strain evidence="4">LEGE 11467</strain>
    </source>
</reference>
<dbReference type="RefSeq" id="WP_264322774.1">
    <property type="nucleotide sequence ID" value="NZ_JADEXN010000398.1"/>
</dbReference>
<dbReference type="InterPro" id="IPR000182">
    <property type="entry name" value="GNAT_dom"/>
</dbReference>
<dbReference type="EMBL" id="JADEXN010000398">
    <property type="protein sequence ID" value="MBE9042620.1"/>
    <property type="molecule type" value="Genomic_DNA"/>
</dbReference>
<dbReference type="PROSITE" id="PS51186">
    <property type="entry name" value="GNAT"/>
    <property type="match status" value="1"/>
</dbReference>
<evidence type="ECO:0000313" key="4">
    <source>
        <dbReference type="EMBL" id="MBE9042620.1"/>
    </source>
</evidence>
<comment type="caution">
    <text evidence="4">The sequence shown here is derived from an EMBL/GenBank/DDBJ whole genome shotgun (WGS) entry which is preliminary data.</text>
</comment>
<feature type="domain" description="N-acetyltransferase" evidence="3">
    <location>
        <begin position="5"/>
        <end position="169"/>
    </location>
</feature>
<evidence type="ECO:0000259" key="3">
    <source>
        <dbReference type="PROSITE" id="PS51186"/>
    </source>
</evidence>
<keyword evidence="5" id="KW-1185">Reference proteome</keyword>
<dbReference type="InterPro" id="IPR050832">
    <property type="entry name" value="Bact_Acetyltransf"/>
</dbReference>
<evidence type="ECO:0000256" key="1">
    <source>
        <dbReference type="ARBA" id="ARBA00022679"/>
    </source>
</evidence>
<dbReference type="Pfam" id="PF00583">
    <property type="entry name" value="Acetyltransf_1"/>
    <property type="match status" value="1"/>
</dbReference>
<evidence type="ECO:0000256" key="2">
    <source>
        <dbReference type="ARBA" id="ARBA00023315"/>
    </source>
</evidence>
<dbReference type="PANTHER" id="PTHR43877">
    <property type="entry name" value="AMINOALKYLPHOSPHONATE N-ACETYLTRANSFERASE-RELATED-RELATED"/>
    <property type="match status" value="1"/>
</dbReference>
<sequence>MKHNISVRAMVFEDINRVSEIYSKVYNPTYVSFGDLASGLADSSGSPTENADRIFYEEVVDLIRNSKTTEGQFVATIDGEVAGFALASLKETDAGHLECWLNDLGVHPDYQGLKIGRKIVEKAIEWGCQGNAKYFLLESGFNNEQAHHFFEGVGFHPLAIVFHRVAPLS</sequence>
<gene>
    <name evidence="4" type="ORF">IQ235_17810</name>
</gene>
<dbReference type="CDD" id="cd04301">
    <property type="entry name" value="NAT_SF"/>
    <property type="match status" value="1"/>
</dbReference>
<dbReference type="Proteomes" id="UP000621799">
    <property type="component" value="Unassembled WGS sequence"/>
</dbReference>
<accession>A0A928W3K5</accession>
<evidence type="ECO:0000313" key="5">
    <source>
        <dbReference type="Proteomes" id="UP000621799"/>
    </source>
</evidence>
<dbReference type="InterPro" id="IPR016181">
    <property type="entry name" value="Acyl_CoA_acyltransferase"/>
</dbReference>
<dbReference type="GO" id="GO:0016747">
    <property type="term" value="F:acyltransferase activity, transferring groups other than amino-acyl groups"/>
    <property type="evidence" value="ECO:0007669"/>
    <property type="project" value="InterPro"/>
</dbReference>
<proteinExistence type="predicted"/>
<dbReference type="SUPFAM" id="SSF55729">
    <property type="entry name" value="Acyl-CoA N-acyltransferases (Nat)"/>
    <property type="match status" value="1"/>
</dbReference>
<dbReference type="AlphaFoldDB" id="A0A928W3K5"/>
<name>A0A928W3K5_9CYAN</name>
<keyword evidence="2" id="KW-0012">Acyltransferase</keyword>
<dbReference type="Gene3D" id="3.40.630.30">
    <property type="match status" value="1"/>
</dbReference>